<dbReference type="FunFam" id="2.40.50.90:FF:000018">
    <property type="entry name" value="Ribonuclease"/>
    <property type="match status" value="1"/>
</dbReference>
<feature type="region of interest" description="Disordered" evidence="1">
    <location>
        <begin position="215"/>
        <end position="234"/>
    </location>
</feature>
<dbReference type="InterPro" id="IPR035437">
    <property type="entry name" value="SNase_OB-fold_sf"/>
</dbReference>
<feature type="region of interest" description="Disordered" evidence="1">
    <location>
        <begin position="464"/>
        <end position="604"/>
    </location>
</feature>
<dbReference type="Gene3D" id="2.40.50.90">
    <property type="match status" value="3"/>
</dbReference>
<reference evidence="3" key="1">
    <citation type="submission" date="2014-05" db="EMBL/GenBank/DDBJ databases">
        <title>The transcriptome of the halophilic microalga Tetraselmis sp. GSL018 isolated from the Great Salt Lake, Utah.</title>
        <authorList>
            <person name="Jinkerson R.E."/>
            <person name="D'Adamo S."/>
            <person name="Posewitz M.C."/>
        </authorList>
    </citation>
    <scope>NUCLEOTIDE SEQUENCE</scope>
    <source>
        <strain evidence="3">GSL018</strain>
    </source>
</reference>
<feature type="domain" description="TNase-like" evidence="2">
    <location>
        <begin position="338"/>
        <end position="498"/>
    </location>
</feature>
<dbReference type="GO" id="GO:0005634">
    <property type="term" value="C:nucleus"/>
    <property type="evidence" value="ECO:0007669"/>
    <property type="project" value="TreeGrafter"/>
</dbReference>
<dbReference type="Pfam" id="PF00565">
    <property type="entry name" value="SNase"/>
    <property type="match status" value="2"/>
</dbReference>
<gene>
    <name evidence="3" type="primary">SND1</name>
    <name evidence="3" type="ORF">TSPGSL018_14615</name>
</gene>
<protein>
    <submittedName>
        <fullName evidence="3">Staphylococcal nuclease domain-containing protein 1</fullName>
    </submittedName>
</protein>
<feature type="domain" description="TNase-like" evidence="2">
    <location>
        <begin position="181"/>
        <end position="325"/>
    </location>
</feature>
<sequence>MSSPGGWLRGVIKEVPSGDTLIIMGQVKGGPPPEKRITLSSLVAPKLGRRDGSSRDEPFAWQSREFLRKKTIGQPCVFRIDYKVEGIAREFGSVFIGQSNPPENVAFSVVAAGWAKVRGGHQQSPFIEELDRLQEQAIENQVGMHTKDPEMLTASVRDLPCAENGQGLDAMELLSTMGKGKPLPAIVEQVLNGTTLRVLLLPSFHTSTVMVCGLQSPSMGRRDPGNPEAEPTPEPFAREAKHFAECRILNREVRVVLEGVDKYNNLFGTVKFVVNDEPVDFGEQIVAVGLAKVVDWSLAMMTTGATRLREGERAAKQARAAIWHDYVPPPTANTKVAGEYKGKVLEVISGDMVVVKDPNGTEHKISLASIRAPRMGRRDDKPEPYAVEAKDFVRRNIIGREVHVKMEYDRKIGAPAGKPGAEEQKDAAQQIMHFGSITFQDAGQDGQIKTKNIAEMLVERGLAVTQSHRGDDERSVYYDSGREPRQEVEEGRAGEPRQGAPSPLQRRQHRRRPEEREAVPALLPAGGPAGGGCGLCAQRPQVQAPHSEGGSADRVLAQRRQDAEPSPRGEPGPWERPRRRGALRAGGVCVRPREPHAARRGGSD</sequence>
<feature type="compositionally biased region" description="Basic and acidic residues" evidence="1">
    <location>
        <begin position="468"/>
        <end position="495"/>
    </location>
</feature>
<evidence type="ECO:0000256" key="1">
    <source>
        <dbReference type="SAM" id="MobiDB-lite"/>
    </source>
</evidence>
<dbReference type="SMART" id="SM00318">
    <property type="entry name" value="SNc"/>
    <property type="match status" value="3"/>
</dbReference>
<dbReference type="EMBL" id="GBEZ01006756">
    <property type="protein sequence ID" value="JAC78661.1"/>
    <property type="molecule type" value="Transcribed_RNA"/>
</dbReference>
<dbReference type="PANTHER" id="PTHR12302:SF2">
    <property type="entry name" value="STAPHYLOCOCCAL NUCLEASE DOMAIN-CONTAINING PROTEIN 1"/>
    <property type="match status" value="1"/>
</dbReference>
<organism evidence="3">
    <name type="scientific">Tetraselmis sp. GSL018</name>
    <dbReference type="NCBI Taxonomy" id="582737"/>
    <lineage>
        <taxon>Eukaryota</taxon>
        <taxon>Viridiplantae</taxon>
        <taxon>Chlorophyta</taxon>
        <taxon>core chlorophytes</taxon>
        <taxon>Chlorodendrophyceae</taxon>
        <taxon>Chlorodendrales</taxon>
        <taxon>Chlorodendraceae</taxon>
        <taxon>Tetraselmis</taxon>
    </lineage>
</organism>
<dbReference type="PANTHER" id="PTHR12302">
    <property type="entry name" value="EBNA2 BINDING PROTEIN P100"/>
    <property type="match status" value="1"/>
</dbReference>
<dbReference type="AlphaFoldDB" id="A0A061S7B9"/>
<dbReference type="InterPro" id="IPR016071">
    <property type="entry name" value="Staphylococal_nuclease_OB-fold"/>
</dbReference>
<accession>A0A061S7B9</accession>
<dbReference type="GO" id="GO:0004518">
    <property type="term" value="F:nuclease activity"/>
    <property type="evidence" value="ECO:0007669"/>
    <property type="project" value="TreeGrafter"/>
</dbReference>
<dbReference type="GO" id="GO:0006402">
    <property type="term" value="P:mRNA catabolic process"/>
    <property type="evidence" value="ECO:0007669"/>
    <property type="project" value="TreeGrafter"/>
</dbReference>
<evidence type="ECO:0000313" key="3">
    <source>
        <dbReference type="EMBL" id="JAC78661.1"/>
    </source>
</evidence>
<evidence type="ECO:0000259" key="2">
    <source>
        <dbReference type="PROSITE" id="PS50830"/>
    </source>
</evidence>
<name>A0A061S7B9_9CHLO</name>
<dbReference type="GO" id="GO:0005829">
    <property type="term" value="C:cytosol"/>
    <property type="evidence" value="ECO:0007669"/>
    <property type="project" value="TreeGrafter"/>
</dbReference>
<dbReference type="FunFam" id="2.40.50.90:FF:000002">
    <property type="entry name" value="Staphylococcal nuclease domain-containing protein"/>
    <property type="match status" value="1"/>
</dbReference>
<feature type="compositionally biased region" description="Basic and acidic residues" evidence="1">
    <location>
        <begin position="591"/>
        <end position="604"/>
    </location>
</feature>
<feature type="domain" description="TNase-like" evidence="2">
    <location>
        <begin position="6"/>
        <end position="147"/>
    </location>
</feature>
<dbReference type="GO" id="GO:0003723">
    <property type="term" value="F:RNA binding"/>
    <property type="evidence" value="ECO:0007669"/>
    <property type="project" value="TreeGrafter"/>
</dbReference>
<proteinExistence type="predicted"/>
<dbReference type="SUPFAM" id="SSF50199">
    <property type="entry name" value="Staphylococcal nuclease"/>
    <property type="match status" value="3"/>
</dbReference>
<dbReference type="PROSITE" id="PS50830">
    <property type="entry name" value="TNASE_3"/>
    <property type="match status" value="3"/>
</dbReference>